<reference evidence="4 5" key="1">
    <citation type="submission" date="2024-11" db="EMBL/GenBank/DDBJ databases">
        <authorList>
            <person name="Lucas J.A."/>
        </authorList>
    </citation>
    <scope>NUCLEOTIDE SEQUENCE [LARGE SCALE GENOMIC DNA]</scope>
    <source>
        <strain evidence="4 5">Z 5.4</strain>
    </source>
</reference>
<dbReference type="InterPro" id="IPR023296">
    <property type="entry name" value="Glyco_hydro_beta-prop_sf"/>
</dbReference>
<gene>
    <name evidence="4" type="ORF">ACJEBI_00415</name>
</gene>
<feature type="domain" description="Glucosamine inositolphosphorylceramide transferase 1 N-terminal" evidence="3">
    <location>
        <begin position="26"/>
        <end position="274"/>
    </location>
</feature>
<evidence type="ECO:0000313" key="5">
    <source>
        <dbReference type="Proteomes" id="UP001623041"/>
    </source>
</evidence>
<dbReference type="PANTHER" id="PTHR43772:SF2">
    <property type="entry name" value="PUTATIVE (AFU_ORTHOLOGUE AFUA_2G04480)-RELATED"/>
    <property type="match status" value="1"/>
</dbReference>
<keyword evidence="5" id="KW-1185">Reference proteome</keyword>
<organism evidence="4 5">
    <name type="scientific">Bacillus salipaludis</name>
    <dbReference type="NCBI Taxonomy" id="2547811"/>
    <lineage>
        <taxon>Bacteria</taxon>
        <taxon>Bacillati</taxon>
        <taxon>Bacillota</taxon>
        <taxon>Bacilli</taxon>
        <taxon>Bacillales</taxon>
        <taxon>Bacillaceae</taxon>
        <taxon>Bacillus</taxon>
    </lineage>
</organism>
<protein>
    <recommendedName>
        <fullName evidence="3">Glucosamine inositolphosphorylceramide transferase 1 N-terminal domain-containing protein</fullName>
    </recommendedName>
</protein>
<evidence type="ECO:0000313" key="4">
    <source>
        <dbReference type="EMBL" id="MFK9089943.1"/>
    </source>
</evidence>
<dbReference type="Pfam" id="PF24793">
    <property type="entry name" value="GINT1_N"/>
    <property type="match status" value="1"/>
</dbReference>
<dbReference type="Gene3D" id="2.115.10.20">
    <property type="entry name" value="Glycosyl hydrolase domain, family 43"/>
    <property type="match status" value="1"/>
</dbReference>
<dbReference type="InterPro" id="IPR052176">
    <property type="entry name" value="Glycosyl_Hydrlase_43_Enz"/>
</dbReference>
<evidence type="ECO:0000256" key="2">
    <source>
        <dbReference type="ARBA" id="ARBA00023277"/>
    </source>
</evidence>
<proteinExistence type="predicted"/>
<name>A0ABW8R925_9BACI</name>
<dbReference type="Proteomes" id="UP001623041">
    <property type="component" value="Unassembled WGS sequence"/>
</dbReference>
<keyword evidence="2" id="KW-0119">Carbohydrate metabolism</keyword>
<sequence>MGIWSIKVFCSHSLISRPPHRGIFKNPTLQASDVTDVSAEFIADPFILLHDSKYYMFFEVLDKSSGKGVIGFATSENGERWNYEKIVLKEKYHLSYPYVFKFNDEFYMIPESCEANRVLLYKAKNFPYEWDIAYELLNGSYVDSSIFQYDNKWWMLTGQSGNLHLFFSDSLEGEWQEHPKSPLITNNNNVTRPGGRVIVDENKIYRYAQDGEPNYGSSVSVFEIKEISEKEYIEEEVNIILSGTNSKHDWRKDGMHSIDQLKIKENEWLVAVDGHKLVKRNYLLWKLDRGISKFKYLLILVNLDFILSYEFPITTIYLVRNI</sequence>
<accession>A0ABW8R925</accession>
<keyword evidence="1" id="KW-0858">Xylan degradation</keyword>
<dbReference type="EMBL" id="JBJHQH010000001">
    <property type="protein sequence ID" value="MFK9089943.1"/>
    <property type="molecule type" value="Genomic_DNA"/>
</dbReference>
<evidence type="ECO:0000256" key="1">
    <source>
        <dbReference type="ARBA" id="ARBA00022651"/>
    </source>
</evidence>
<dbReference type="InterPro" id="IPR056442">
    <property type="entry name" value="GINT1_N"/>
</dbReference>
<comment type="caution">
    <text evidence="4">The sequence shown here is derived from an EMBL/GenBank/DDBJ whole genome shotgun (WGS) entry which is preliminary data.</text>
</comment>
<dbReference type="PANTHER" id="PTHR43772">
    <property type="entry name" value="ENDO-1,4-BETA-XYLANASE"/>
    <property type="match status" value="1"/>
</dbReference>
<evidence type="ECO:0000259" key="3">
    <source>
        <dbReference type="Pfam" id="PF24793"/>
    </source>
</evidence>
<keyword evidence="1" id="KW-0624">Polysaccharide degradation</keyword>
<dbReference type="RefSeq" id="WP_406578666.1">
    <property type="nucleotide sequence ID" value="NZ_JBJHQH010000001.1"/>
</dbReference>
<dbReference type="SUPFAM" id="SSF75005">
    <property type="entry name" value="Arabinanase/levansucrase/invertase"/>
    <property type="match status" value="1"/>
</dbReference>